<dbReference type="InterPro" id="IPR012854">
    <property type="entry name" value="Cu_amine_oxidase-like_N"/>
</dbReference>
<dbReference type="Pfam" id="PF07833">
    <property type="entry name" value="Cu_amine_oxidN1"/>
    <property type="match status" value="1"/>
</dbReference>
<dbReference type="InterPro" id="IPR036582">
    <property type="entry name" value="Mao_N_sf"/>
</dbReference>
<protein>
    <recommendedName>
        <fullName evidence="2">Copper amine oxidase-like N-terminal domain-containing protein</fullName>
    </recommendedName>
</protein>
<dbReference type="RefSeq" id="WP_209850261.1">
    <property type="nucleotide sequence ID" value="NZ_CBCRVE010000005.1"/>
</dbReference>
<sequence>MKKLLMFVMTGVLAVSTIAGSSGTATAAASKGNQKQIEVLLNARKIAFPDAKPYQDSSERVKVPIRFVSEALGAKVSWNKSKVTIQKGESSVELTIGQATAVINGQTKTYDTKIELKQNRTFVPLRLVSEALGENVDWDAVGRWVWIGKKDAPKLEDIGFKGVDVEPYKKWFTLNPELLKNTFDKPYEKIMFFKKSDLPVSFVRDIYDIDTYIDQKTTASYLTLRAKATTRSPGNLFYVTKYGDTRFRYAKADMSVRNGDGTTTYFYLISSTADEVYYGDKVKMDISLKDITYIGFAYGSVDYIPLMENPWR</sequence>
<evidence type="ECO:0000313" key="3">
    <source>
        <dbReference type="EMBL" id="MBP1937535.1"/>
    </source>
</evidence>
<organism evidence="3 4">
    <name type="scientific">Paenibacillus sediminis</name>
    <dbReference type="NCBI Taxonomy" id="664909"/>
    <lineage>
        <taxon>Bacteria</taxon>
        <taxon>Bacillati</taxon>
        <taxon>Bacillota</taxon>
        <taxon>Bacilli</taxon>
        <taxon>Bacillales</taxon>
        <taxon>Paenibacillaceae</taxon>
        <taxon>Paenibacillus</taxon>
    </lineage>
</organism>
<feature type="chain" id="PRO_5045245600" description="Copper amine oxidase-like N-terminal domain-containing protein" evidence="1">
    <location>
        <begin position="28"/>
        <end position="312"/>
    </location>
</feature>
<evidence type="ECO:0000256" key="1">
    <source>
        <dbReference type="SAM" id="SignalP"/>
    </source>
</evidence>
<comment type="caution">
    <text evidence="3">The sequence shown here is derived from an EMBL/GenBank/DDBJ whole genome shotgun (WGS) entry which is preliminary data.</text>
</comment>
<keyword evidence="4" id="KW-1185">Reference proteome</keyword>
<dbReference type="SUPFAM" id="SSF55383">
    <property type="entry name" value="Copper amine oxidase, domain N"/>
    <property type="match status" value="1"/>
</dbReference>
<evidence type="ECO:0000259" key="2">
    <source>
        <dbReference type="Pfam" id="PF07833"/>
    </source>
</evidence>
<dbReference type="Proteomes" id="UP001519273">
    <property type="component" value="Unassembled WGS sequence"/>
</dbReference>
<proteinExistence type="predicted"/>
<dbReference type="EMBL" id="JAGGKP010000005">
    <property type="protein sequence ID" value="MBP1937535.1"/>
    <property type="molecule type" value="Genomic_DNA"/>
</dbReference>
<reference evidence="3 4" key="1">
    <citation type="submission" date="2021-03" db="EMBL/GenBank/DDBJ databases">
        <title>Genomic Encyclopedia of Type Strains, Phase IV (KMG-IV): sequencing the most valuable type-strain genomes for metagenomic binning, comparative biology and taxonomic classification.</title>
        <authorList>
            <person name="Goeker M."/>
        </authorList>
    </citation>
    <scope>NUCLEOTIDE SEQUENCE [LARGE SCALE GENOMIC DNA]</scope>
    <source>
        <strain evidence="3 4">DSM 23491</strain>
    </source>
</reference>
<accession>A0ABS4H4S2</accession>
<feature type="signal peptide" evidence="1">
    <location>
        <begin position="1"/>
        <end position="27"/>
    </location>
</feature>
<gene>
    <name evidence="3" type="ORF">J2Z20_002430</name>
</gene>
<dbReference type="Gene3D" id="3.30.457.10">
    <property type="entry name" value="Copper amine oxidase-like, N-terminal domain"/>
    <property type="match status" value="1"/>
</dbReference>
<feature type="domain" description="Copper amine oxidase-like N-terminal" evidence="2">
    <location>
        <begin position="41"/>
        <end position="143"/>
    </location>
</feature>
<name>A0ABS4H4S2_9BACL</name>
<evidence type="ECO:0000313" key="4">
    <source>
        <dbReference type="Proteomes" id="UP001519273"/>
    </source>
</evidence>
<keyword evidence="1" id="KW-0732">Signal</keyword>